<dbReference type="InterPro" id="IPR017452">
    <property type="entry name" value="GPCR_Rhodpsn_7TM"/>
</dbReference>
<keyword evidence="6 10" id="KW-0472">Membrane</keyword>
<dbReference type="AlphaFoldDB" id="A0AAD9R5D5"/>
<proteinExistence type="predicted"/>
<sequence>MNNSYEEQEMISSICGFINVEIHFDQQDALHSIFLCTINVLFAVSAIFLNCTVIFIIWKTRSLRTPSNIFVVGLAVSDLAVGLIVQPLFVATIMTGIRGEFSTYCSLRLTMQTVALIVLGASFFTLTIISVERLLALSLHLRYQAAMTCKRAVVCVGSIWLLTLVWALCRFWIKMQVFTAVNSLLVYTSLLINTLAYIQIFRLVKRHKTQIASQAVNCARTTCSTRLQLSKYVKTVSTIVTLLIVTIATYSGWVVVTIALRLSVGGKNEHHLYAAFTSVTTLVFVTSTFNPVLYCLRLGEIRAAKRMNSYCLSSQVMNSNVNT</sequence>
<evidence type="ECO:0000259" key="11">
    <source>
        <dbReference type="PROSITE" id="PS50262"/>
    </source>
</evidence>
<evidence type="ECO:0000256" key="1">
    <source>
        <dbReference type="ARBA" id="ARBA00004651"/>
    </source>
</evidence>
<feature type="transmembrane region" description="Helical" evidence="10">
    <location>
        <begin position="185"/>
        <end position="204"/>
    </location>
</feature>
<feature type="transmembrane region" description="Helical" evidence="10">
    <location>
        <begin position="32"/>
        <end position="57"/>
    </location>
</feature>
<dbReference type="PANTHER" id="PTHR24246:SF27">
    <property type="entry name" value="ADENOSINE RECEPTOR, ISOFORM A"/>
    <property type="match status" value="1"/>
</dbReference>
<keyword evidence="5" id="KW-0297">G-protein coupled receptor</keyword>
<dbReference type="InterPro" id="IPR000276">
    <property type="entry name" value="GPCR_Rhodpsn"/>
</dbReference>
<keyword evidence="8" id="KW-0325">Glycoprotein</keyword>
<evidence type="ECO:0000256" key="4">
    <source>
        <dbReference type="ARBA" id="ARBA00022989"/>
    </source>
</evidence>
<evidence type="ECO:0000256" key="6">
    <source>
        <dbReference type="ARBA" id="ARBA00023136"/>
    </source>
</evidence>
<keyword evidence="13" id="KW-1185">Reference proteome</keyword>
<feature type="transmembrane region" description="Helical" evidence="10">
    <location>
        <begin position="236"/>
        <end position="260"/>
    </location>
</feature>
<gene>
    <name evidence="12" type="ORF">P5673_001007</name>
</gene>
<accession>A0AAD9R5D5</accession>
<feature type="domain" description="G-protein coupled receptors family 1 profile" evidence="11">
    <location>
        <begin position="49"/>
        <end position="294"/>
    </location>
</feature>
<dbReference type="GO" id="GO:0005886">
    <property type="term" value="C:plasma membrane"/>
    <property type="evidence" value="ECO:0007669"/>
    <property type="project" value="UniProtKB-SubCell"/>
</dbReference>
<feature type="transmembrane region" description="Helical" evidence="10">
    <location>
        <begin position="109"/>
        <end position="131"/>
    </location>
</feature>
<evidence type="ECO:0000256" key="2">
    <source>
        <dbReference type="ARBA" id="ARBA00022475"/>
    </source>
</evidence>
<organism evidence="12 13">
    <name type="scientific">Acropora cervicornis</name>
    <name type="common">Staghorn coral</name>
    <dbReference type="NCBI Taxonomy" id="6130"/>
    <lineage>
        <taxon>Eukaryota</taxon>
        <taxon>Metazoa</taxon>
        <taxon>Cnidaria</taxon>
        <taxon>Anthozoa</taxon>
        <taxon>Hexacorallia</taxon>
        <taxon>Scleractinia</taxon>
        <taxon>Astrocoeniina</taxon>
        <taxon>Acroporidae</taxon>
        <taxon>Acropora</taxon>
    </lineage>
</organism>
<dbReference type="Pfam" id="PF00001">
    <property type="entry name" value="7tm_1"/>
    <property type="match status" value="1"/>
</dbReference>
<feature type="transmembrane region" description="Helical" evidence="10">
    <location>
        <begin position="272"/>
        <end position="296"/>
    </location>
</feature>
<keyword evidence="7" id="KW-0675">Receptor</keyword>
<evidence type="ECO:0000256" key="9">
    <source>
        <dbReference type="ARBA" id="ARBA00023224"/>
    </source>
</evidence>
<feature type="transmembrane region" description="Helical" evidence="10">
    <location>
        <begin position="152"/>
        <end position="173"/>
    </location>
</feature>
<name>A0AAD9R5D5_ACRCE</name>
<comment type="subcellular location">
    <subcellularLocation>
        <location evidence="1">Cell membrane</location>
        <topology evidence="1">Multi-pass membrane protein</topology>
    </subcellularLocation>
</comment>
<evidence type="ECO:0000256" key="7">
    <source>
        <dbReference type="ARBA" id="ARBA00023170"/>
    </source>
</evidence>
<keyword evidence="2" id="KW-1003">Cell membrane</keyword>
<evidence type="ECO:0000313" key="13">
    <source>
        <dbReference type="Proteomes" id="UP001249851"/>
    </source>
</evidence>
<evidence type="ECO:0000256" key="10">
    <source>
        <dbReference type="SAM" id="Phobius"/>
    </source>
</evidence>
<protein>
    <submittedName>
        <fullName evidence="12">Melanopsin</fullName>
    </submittedName>
</protein>
<dbReference type="Gene3D" id="1.20.1070.10">
    <property type="entry name" value="Rhodopsin 7-helix transmembrane proteins"/>
    <property type="match status" value="1"/>
</dbReference>
<dbReference type="GO" id="GO:0004930">
    <property type="term" value="F:G protein-coupled receptor activity"/>
    <property type="evidence" value="ECO:0007669"/>
    <property type="project" value="UniProtKB-KW"/>
</dbReference>
<evidence type="ECO:0000256" key="3">
    <source>
        <dbReference type="ARBA" id="ARBA00022692"/>
    </source>
</evidence>
<dbReference type="SUPFAM" id="SSF81321">
    <property type="entry name" value="Family A G protein-coupled receptor-like"/>
    <property type="match status" value="1"/>
</dbReference>
<evidence type="ECO:0000256" key="5">
    <source>
        <dbReference type="ARBA" id="ARBA00023040"/>
    </source>
</evidence>
<dbReference type="Proteomes" id="UP001249851">
    <property type="component" value="Unassembled WGS sequence"/>
</dbReference>
<dbReference type="PROSITE" id="PS50262">
    <property type="entry name" value="G_PROTEIN_RECEP_F1_2"/>
    <property type="match status" value="1"/>
</dbReference>
<dbReference type="PANTHER" id="PTHR24246">
    <property type="entry name" value="OLFACTORY RECEPTOR AND ADENOSINE RECEPTOR"/>
    <property type="match status" value="1"/>
</dbReference>
<reference evidence="12" key="1">
    <citation type="journal article" date="2023" name="G3 (Bethesda)">
        <title>Whole genome assembly and annotation of the endangered Caribbean coral Acropora cervicornis.</title>
        <authorList>
            <person name="Selwyn J.D."/>
            <person name="Vollmer S.V."/>
        </authorList>
    </citation>
    <scope>NUCLEOTIDE SEQUENCE</scope>
    <source>
        <strain evidence="12">K2</strain>
    </source>
</reference>
<reference evidence="12" key="2">
    <citation type="journal article" date="2023" name="Science">
        <title>Genomic signatures of disease resistance in endangered staghorn corals.</title>
        <authorList>
            <person name="Vollmer S.V."/>
            <person name="Selwyn J.D."/>
            <person name="Despard B.A."/>
            <person name="Roesel C.L."/>
        </authorList>
    </citation>
    <scope>NUCLEOTIDE SEQUENCE</scope>
    <source>
        <strain evidence="12">K2</strain>
    </source>
</reference>
<keyword evidence="3 10" id="KW-0812">Transmembrane</keyword>
<comment type="caution">
    <text evidence="12">The sequence shown here is derived from an EMBL/GenBank/DDBJ whole genome shotgun (WGS) entry which is preliminary data.</text>
</comment>
<evidence type="ECO:0000313" key="12">
    <source>
        <dbReference type="EMBL" id="KAK2573360.1"/>
    </source>
</evidence>
<evidence type="ECO:0000256" key="8">
    <source>
        <dbReference type="ARBA" id="ARBA00023180"/>
    </source>
</evidence>
<dbReference type="EMBL" id="JARQWQ010000002">
    <property type="protein sequence ID" value="KAK2573360.1"/>
    <property type="molecule type" value="Genomic_DNA"/>
</dbReference>
<dbReference type="CDD" id="cd00637">
    <property type="entry name" value="7tm_classA_rhodopsin-like"/>
    <property type="match status" value="1"/>
</dbReference>
<dbReference type="PRINTS" id="PR00237">
    <property type="entry name" value="GPCRRHODOPSN"/>
</dbReference>
<keyword evidence="9" id="KW-0807">Transducer</keyword>
<feature type="transmembrane region" description="Helical" evidence="10">
    <location>
        <begin position="69"/>
        <end position="89"/>
    </location>
</feature>
<keyword evidence="4 10" id="KW-1133">Transmembrane helix</keyword>